<keyword evidence="3" id="KW-1185">Reference proteome</keyword>
<evidence type="ECO:0000313" key="3">
    <source>
        <dbReference type="Proteomes" id="UP001498476"/>
    </source>
</evidence>
<reference evidence="2 3" key="1">
    <citation type="journal article" date="2025" name="Microbiol. Resour. Announc.">
        <title>Draft genome sequences for Neonectria magnoliae and Neonectria punicea, canker pathogens of Liriodendron tulipifera and Acer saccharum in West Virginia.</title>
        <authorList>
            <person name="Petronek H.M."/>
            <person name="Kasson M.T."/>
            <person name="Metheny A.M."/>
            <person name="Stauder C.M."/>
            <person name="Lovett B."/>
            <person name="Lynch S.C."/>
            <person name="Garnas J.R."/>
            <person name="Kasson L.R."/>
            <person name="Stajich J.E."/>
        </authorList>
    </citation>
    <scope>NUCLEOTIDE SEQUENCE [LARGE SCALE GENOMIC DNA]</scope>
    <source>
        <strain evidence="2 3">NRRL 64653</strain>
    </source>
</reference>
<gene>
    <name evidence="2" type="ORF">QQX98_000280</name>
</gene>
<accession>A0ABR1HUR8</accession>
<comment type="caution">
    <text evidence="2">The sequence shown here is derived from an EMBL/GenBank/DDBJ whole genome shotgun (WGS) entry which is preliminary data.</text>
</comment>
<dbReference type="Gene3D" id="1.25.40.20">
    <property type="entry name" value="Ankyrin repeat-containing domain"/>
    <property type="match status" value="1"/>
</dbReference>
<evidence type="ECO:0000256" key="1">
    <source>
        <dbReference type="SAM" id="MobiDB-lite"/>
    </source>
</evidence>
<dbReference type="Proteomes" id="UP001498476">
    <property type="component" value="Unassembled WGS sequence"/>
</dbReference>
<dbReference type="SUPFAM" id="SSF48403">
    <property type="entry name" value="Ankyrin repeat"/>
    <property type="match status" value="1"/>
</dbReference>
<name>A0ABR1HUR8_9HYPO</name>
<protein>
    <submittedName>
        <fullName evidence="2">Uncharacterized protein</fullName>
    </submittedName>
</protein>
<organism evidence="2 3">
    <name type="scientific">Neonectria punicea</name>
    <dbReference type="NCBI Taxonomy" id="979145"/>
    <lineage>
        <taxon>Eukaryota</taxon>
        <taxon>Fungi</taxon>
        <taxon>Dikarya</taxon>
        <taxon>Ascomycota</taxon>
        <taxon>Pezizomycotina</taxon>
        <taxon>Sordariomycetes</taxon>
        <taxon>Hypocreomycetidae</taxon>
        <taxon>Hypocreales</taxon>
        <taxon>Nectriaceae</taxon>
        <taxon>Neonectria</taxon>
    </lineage>
</organism>
<feature type="region of interest" description="Disordered" evidence="1">
    <location>
        <begin position="259"/>
        <end position="281"/>
    </location>
</feature>
<sequence length="281" mass="31490">MVHKLMDRGVLVNEEETMGMGVCLAVSEGRFKVALALLDRGAPIEEINLHMVFPSIYQDEYNVEEMDRGDDRRQDRAELLLRVVTAIGHLESMEVWDSEYESTCLFQVAAYAFDANCVQLLLDAGARVDSAVQYFNPDLYNQPAVPQTMMWGILNIADRHRPDLSTMSTGRLMELKDSIRLLLQHGASLDSLNGNESALEFACSHPKILRSGLLECLVKNASASNVSLQHIERVMKRCGDDVKVDTAVLLKQMHETVSEGTMKVKTENRGEEGDNEVERSE</sequence>
<dbReference type="InterPro" id="IPR036770">
    <property type="entry name" value="Ankyrin_rpt-contain_sf"/>
</dbReference>
<proteinExistence type="predicted"/>
<evidence type="ECO:0000313" key="2">
    <source>
        <dbReference type="EMBL" id="KAK7424702.1"/>
    </source>
</evidence>
<dbReference type="EMBL" id="JAZAVJ010000003">
    <property type="protein sequence ID" value="KAK7424702.1"/>
    <property type="molecule type" value="Genomic_DNA"/>
</dbReference>